<evidence type="ECO:0000256" key="10">
    <source>
        <dbReference type="ARBA" id="ARBA00023239"/>
    </source>
</evidence>
<dbReference type="InterPro" id="IPR029045">
    <property type="entry name" value="ClpP/crotonase-like_dom_sf"/>
</dbReference>
<dbReference type="Gene3D" id="3.40.50.720">
    <property type="entry name" value="NAD(P)-binding Rossmann-like Domain"/>
    <property type="match status" value="1"/>
</dbReference>
<keyword evidence="8" id="KW-0520">NAD</keyword>
<dbReference type="Gene3D" id="1.10.1040.50">
    <property type="match status" value="1"/>
</dbReference>
<comment type="similarity">
    <text evidence="3">In the N-terminal section; belongs to the enoyl-CoA hydratase/isomerase family.</text>
</comment>
<evidence type="ECO:0000259" key="14">
    <source>
        <dbReference type="Pfam" id="PF02737"/>
    </source>
</evidence>
<proteinExistence type="inferred from homology"/>
<dbReference type="PANTHER" id="PTHR43612:SF3">
    <property type="entry name" value="TRIFUNCTIONAL ENZYME SUBUNIT ALPHA, MITOCHONDRIAL"/>
    <property type="match status" value="1"/>
</dbReference>
<name>A0A4V2HG06_9GAMM</name>
<evidence type="ECO:0000256" key="12">
    <source>
        <dbReference type="ARBA" id="ARBA00049556"/>
    </source>
</evidence>
<comment type="caution">
    <text evidence="15">The sequence shown here is derived from an EMBL/GenBank/DDBJ whole genome shotgun (WGS) entry which is preliminary data.</text>
</comment>
<dbReference type="InterPro" id="IPR050136">
    <property type="entry name" value="FA_oxidation_alpha_subunit"/>
</dbReference>
<evidence type="ECO:0000313" key="16">
    <source>
        <dbReference type="Proteomes" id="UP000294164"/>
    </source>
</evidence>
<evidence type="ECO:0000256" key="3">
    <source>
        <dbReference type="ARBA" id="ARBA00008750"/>
    </source>
</evidence>
<gene>
    <name evidence="15" type="ORF">EA655_10420</name>
</gene>
<dbReference type="InterPro" id="IPR006176">
    <property type="entry name" value="3-OHacyl-CoA_DH_NAD-bd"/>
</dbReference>
<protein>
    <recommendedName>
        <fullName evidence="4">enoyl-CoA hydratase</fullName>
        <ecNumber evidence="4">4.2.1.17</ecNumber>
    </recommendedName>
</protein>
<comment type="similarity">
    <text evidence="2">In the central section; belongs to the 3-hydroxyacyl-CoA dehydrogenase family.</text>
</comment>
<feature type="domain" description="3-hydroxyacyl-CoA dehydrogenase NAD binding" evidence="14">
    <location>
        <begin position="313"/>
        <end position="485"/>
    </location>
</feature>
<comment type="pathway">
    <text evidence="1">Lipid metabolism; fatty acid beta-oxidation.</text>
</comment>
<dbReference type="GO" id="GO:0070403">
    <property type="term" value="F:NAD+ binding"/>
    <property type="evidence" value="ECO:0007669"/>
    <property type="project" value="InterPro"/>
</dbReference>
<keyword evidence="7" id="KW-0560">Oxidoreductase</keyword>
<dbReference type="GO" id="GO:0004300">
    <property type="term" value="F:enoyl-CoA hydratase activity"/>
    <property type="evidence" value="ECO:0007669"/>
    <property type="project" value="UniProtKB-EC"/>
</dbReference>
<dbReference type="InterPro" id="IPR008927">
    <property type="entry name" value="6-PGluconate_DH-like_C_sf"/>
</dbReference>
<dbReference type="InterPro" id="IPR001753">
    <property type="entry name" value="Enoyl-CoA_hydra/iso"/>
</dbReference>
<comment type="catalytic activity">
    <reaction evidence="12">
        <text>a (3S)-3-hydroxyacyl-CoA + NAD(+) = a 3-oxoacyl-CoA + NADH + H(+)</text>
        <dbReference type="Rhea" id="RHEA:22432"/>
        <dbReference type="ChEBI" id="CHEBI:15378"/>
        <dbReference type="ChEBI" id="CHEBI:57318"/>
        <dbReference type="ChEBI" id="CHEBI:57540"/>
        <dbReference type="ChEBI" id="CHEBI:57945"/>
        <dbReference type="ChEBI" id="CHEBI:90726"/>
        <dbReference type="EC" id="1.1.1.35"/>
    </reaction>
</comment>
<sequence>MAASFDGLRFSHWRTESRPEGVVVLWLDRQDASVNAFSQDVLIELGDIIERLAIDPPKGVVVASAKASGFIAGADLKEFQEFDRRGTVNDAIRRGQMVFQKLSELPCPTVAAIHGFCMGGGTEISLACRYRVASNDASTRIGLPETKLGIFPGWGGSARLPRLIGAPAAMDLMLTGRTVSASAARGLGLVDKVVDKAVLIDTAVSLALKGTVRPFKQRATAWATNTWPARKLLAPQMAKQVARKARKDQYPGPYALINVWERSGGQGIGARLDAERRAVVKLAGTPTARNLIRIFFLTERLKGLGGKEHGIKHVHVVGAGVMGGDIAAWSAYKGFEVTLQDREQRFIDPAMTRAQALFEKKVKDPAKRPAVAARLKADLAGAGVASADLVIEAIIENPEAKRALYETLEPNLKPDALLTTNTSSIPLVELREHIDKPAQFGGLHYFNPVAMMPLVEIVQHDTIAPETVQRLAAFCKALDKFPVPVAGTPGFLVNRVLFPYMLEAANAYAEGIPGPVIDKAAVKFGMPMGPIELIDTVGLDVAAGVGEELSPFLGLQVPAALATVEPDKRGKKDGQGLYKWENGRAVKPEVPKDYQAPTDLEDRLILPLLNEAVACLHDGVVADADLLDAGVIFGTGFAPFRGGPIQHIRAAGADALLERLRALQARHGDRFALRPGWDNPVLRQPVA</sequence>
<dbReference type="EMBL" id="SHMG01000005">
    <property type="protein sequence ID" value="TAA42440.1"/>
    <property type="molecule type" value="Genomic_DNA"/>
</dbReference>
<evidence type="ECO:0000256" key="11">
    <source>
        <dbReference type="ARBA" id="ARBA00023268"/>
    </source>
</evidence>
<evidence type="ECO:0000256" key="7">
    <source>
        <dbReference type="ARBA" id="ARBA00023002"/>
    </source>
</evidence>
<evidence type="ECO:0000313" key="15">
    <source>
        <dbReference type="EMBL" id="TAA42440.1"/>
    </source>
</evidence>
<dbReference type="Pfam" id="PF00725">
    <property type="entry name" value="3HCDH"/>
    <property type="match status" value="1"/>
</dbReference>
<dbReference type="InterPro" id="IPR006108">
    <property type="entry name" value="3HC_DH_C"/>
</dbReference>
<accession>A0A4V2HG06</accession>
<feature type="domain" description="3-hydroxyacyl-CoA dehydrogenase C-terminal" evidence="13">
    <location>
        <begin position="490"/>
        <end position="580"/>
    </location>
</feature>
<keyword evidence="5" id="KW-0276">Fatty acid metabolism</keyword>
<evidence type="ECO:0000256" key="4">
    <source>
        <dbReference type="ARBA" id="ARBA00012076"/>
    </source>
</evidence>
<dbReference type="OrthoDB" id="5389341at2"/>
<evidence type="ECO:0000259" key="13">
    <source>
        <dbReference type="Pfam" id="PF00725"/>
    </source>
</evidence>
<dbReference type="SUPFAM" id="SSF51735">
    <property type="entry name" value="NAD(P)-binding Rossmann-fold domains"/>
    <property type="match status" value="1"/>
</dbReference>
<dbReference type="GO" id="GO:0006635">
    <property type="term" value="P:fatty acid beta-oxidation"/>
    <property type="evidence" value="ECO:0007669"/>
    <property type="project" value="UniProtKB-UniPathway"/>
</dbReference>
<dbReference type="SUPFAM" id="SSF52096">
    <property type="entry name" value="ClpP/crotonase"/>
    <property type="match status" value="1"/>
</dbReference>
<dbReference type="Pfam" id="PF00378">
    <property type="entry name" value="ECH_1"/>
    <property type="match status" value="1"/>
</dbReference>
<dbReference type="SUPFAM" id="SSF48179">
    <property type="entry name" value="6-phosphogluconate dehydrogenase C-terminal domain-like"/>
    <property type="match status" value="2"/>
</dbReference>
<dbReference type="EC" id="4.2.1.17" evidence="4"/>
<dbReference type="RefSeq" id="WP_130534451.1">
    <property type="nucleotide sequence ID" value="NZ_SHMG01000005.1"/>
</dbReference>
<reference evidence="15 16" key="1">
    <citation type="submission" date="2019-02" db="EMBL/GenBank/DDBJ databases">
        <title>WGS of Pseudoxanthomonas species novum from clinical isolates.</title>
        <authorList>
            <person name="Bernier A.-M."/>
            <person name="Bernard K."/>
            <person name="Vachon A."/>
        </authorList>
    </citation>
    <scope>NUCLEOTIDE SEQUENCE [LARGE SCALE GENOMIC DNA]</scope>
    <source>
        <strain evidence="15 16">NML130969</strain>
    </source>
</reference>
<evidence type="ECO:0000256" key="9">
    <source>
        <dbReference type="ARBA" id="ARBA00023098"/>
    </source>
</evidence>
<keyword evidence="6" id="KW-0442">Lipid degradation</keyword>
<evidence type="ECO:0000256" key="5">
    <source>
        <dbReference type="ARBA" id="ARBA00022832"/>
    </source>
</evidence>
<dbReference type="FunFam" id="3.90.226.10:FF:000011">
    <property type="entry name" value="Fatty acid oxidation complex subunit alpha"/>
    <property type="match status" value="1"/>
</dbReference>
<dbReference type="CDD" id="cd06558">
    <property type="entry name" value="crotonase-like"/>
    <property type="match status" value="1"/>
</dbReference>
<dbReference type="PANTHER" id="PTHR43612">
    <property type="entry name" value="TRIFUNCTIONAL ENZYME SUBUNIT ALPHA"/>
    <property type="match status" value="1"/>
</dbReference>
<dbReference type="InterPro" id="IPR036291">
    <property type="entry name" value="NAD(P)-bd_dom_sf"/>
</dbReference>
<evidence type="ECO:0000256" key="8">
    <source>
        <dbReference type="ARBA" id="ARBA00023027"/>
    </source>
</evidence>
<organism evidence="15 16">
    <name type="scientific">Pseudoxanthomonas winnipegensis</name>
    <dbReference type="NCBI Taxonomy" id="2480810"/>
    <lineage>
        <taxon>Bacteria</taxon>
        <taxon>Pseudomonadati</taxon>
        <taxon>Pseudomonadota</taxon>
        <taxon>Gammaproteobacteria</taxon>
        <taxon>Lysobacterales</taxon>
        <taxon>Lysobacteraceae</taxon>
        <taxon>Pseudoxanthomonas</taxon>
    </lineage>
</organism>
<dbReference type="GO" id="GO:0016509">
    <property type="term" value="F:long-chain (3S)-3-hydroxyacyl-CoA dehydrogenase (NAD+) activity"/>
    <property type="evidence" value="ECO:0007669"/>
    <property type="project" value="TreeGrafter"/>
</dbReference>
<evidence type="ECO:0000256" key="1">
    <source>
        <dbReference type="ARBA" id="ARBA00005005"/>
    </source>
</evidence>
<dbReference type="Gene3D" id="3.90.226.10">
    <property type="entry name" value="2-enoyl-CoA Hydratase, Chain A, domain 1"/>
    <property type="match status" value="1"/>
</dbReference>
<evidence type="ECO:0000256" key="2">
    <source>
        <dbReference type="ARBA" id="ARBA00007005"/>
    </source>
</evidence>
<evidence type="ECO:0000256" key="6">
    <source>
        <dbReference type="ARBA" id="ARBA00022963"/>
    </source>
</evidence>
<keyword evidence="11" id="KW-0511">Multifunctional enzyme</keyword>
<keyword evidence="9" id="KW-0443">Lipid metabolism</keyword>
<dbReference type="UniPathway" id="UPA00659"/>
<keyword evidence="10" id="KW-0456">Lyase</keyword>
<dbReference type="Pfam" id="PF02737">
    <property type="entry name" value="3HCDH_N"/>
    <property type="match status" value="1"/>
</dbReference>
<dbReference type="AlphaFoldDB" id="A0A4V2HG06"/>
<dbReference type="Proteomes" id="UP000294164">
    <property type="component" value="Unassembled WGS sequence"/>
</dbReference>